<reference evidence="5" key="1">
    <citation type="submission" date="2024-07" db="EMBL/GenBank/DDBJ databases">
        <title>Complete genome sequence of Verrucomicrobiaceae bacterium NT6N.</title>
        <authorList>
            <person name="Huang C."/>
            <person name="Takami H."/>
            <person name="Hamasaki K."/>
        </authorList>
    </citation>
    <scope>NUCLEOTIDE SEQUENCE</scope>
    <source>
        <strain evidence="5">NT6N</strain>
    </source>
</reference>
<dbReference type="PROSITE" id="PS00041">
    <property type="entry name" value="HTH_ARAC_FAMILY_1"/>
    <property type="match status" value="1"/>
</dbReference>
<dbReference type="EMBL" id="AP026866">
    <property type="protein sequence ID" value="BDS06282.1"/>
    <property type="molecule type" value="Genomic_DNA"/>
</dbReference>
<dbReference type="Pfam" id="PF12833">
    <property type="entry name" value="HTH_18"/>
    <property type="match status" value="1"/>
</dbReference>
<evidence type="ECO:0000256" key="2">
    <source>
        <dbReference type="ARBA" id="ARBA00023125"/>
    </source>
</evidence>
<keyword evidence="2" id="KW-0238">DNA-binding</keyword>
<keyword evidence="1" id="KW-0805">Transcription regulation</keyword>
<protein>
    <recommendedName>
        <fullName evidence="4">HTH araC/xylS-type domain-containing protein</fullName>
    </recommendedName>
</protein>
<organism evidence="5">
    <name type="scientific">Oceaniferula spumae</name>
    <dbReference type="NCBI Taxonomy" id="2979115"/>
    <lineage>
        <taxon>Bacteria</taxon>
        <taxon>Pseudomonadati</taxon>
        <taxon>Verrucomicrobiota</taxon>
        <taxon>Verrucomicrobiia</taxon>
        <taxon>Verrucomicrobiales</taxon>
        <taxon>Verrucomicrobiaceae</taxon>
        <taxon>Oceaniferula</taxon>
    </lineage>
</organism>
<dbReference type="InterPro" id="IPR050204">
    <property type="entry name" value="AraC_XylS_family_regulators"/>
</dbReference>
<evidence type="ECO:0000256" key="3">
    <source>
        <dbReference type="ARBA" id="ARBA00023163"/>
    </source>
</evidence>
<dbReference type="PANTHER" id="PTHR46796">
    <property type="entry name" value="HTH-TYPE TRANSCRIPTIONAL ACTIVATOR RHAS-RELATED"/>
    <property type="match status" value="1"/>
</dbReference>
<keyword evidence="3" id="KW-0804">Transcription</keyword>
<accession>A0AAT9FK03</accession>
<dbReference type="KEGG" id="osu:NT6N_13220"/>
<dbReference type="PANTHER" id="PTHR46796:SF14">
    <property type="entry name" value="TRANSCRIPTIONAL REGULATORY PROTEIN"/>
    <property type="match status" value="1"/>
</dbReference>
<dbReference type="SMART" id="SM00342">
    <property type="entry name" value="HTH_ARAC"/>
    <property type="match status" value="1"/>
</dbReference>
<evidence type="ECO:0000259" key="4">
    <source>
        <dbReference type="PROSITE" id="PS01124"/>
    </source>
</evidence>
<dbReference type="SUPFAM" id="SSF46689">
    <property type="entry name" value="Homeodomain-like"/>
    <property type="match status" value="2"/>
</dbReference>
<dbReference type="GO" id="GO:0003700">
    <property type="term" value="F:DNA-binding transcription factor activity"/>
    <property type="evidence" value="ECO:0007669"/>
    <property type="project" value="InterPro"/>
</dbReference>
<dbReference type="GO" id="GO:0043565">
    <property type="term" value="F:sequence-specific DNA binding"/>
    <property type="evidence" value="ECO:0007669"/>
    <property type="project" value="InterPro"/>
</dbReference>
<dbReference type="PROSITE" id="PS01124">
    <property type="entry name" value="HTH_ARAC_FAMILY_2"/>
    <property type="match status" value="1"/>
</dbReference>
<name>A0AAT9FK03_9BACT</name>
<dbReference type="InterPro" id="IPR018062">
    <property type="entry name" value="HTH_AraC-typ_CS"/>
</dbReference>
<dbReference type="InterPro" id="IPR009057">
    <property type="entry name" value="Homeodomain-like_sf"/>
</dbReference>
<gene>
    <name evidence="5" type="ORF">NT6N_13220</name>
</gene>
<feature type="domain" description="HTH araC/xylS-type" evidence="4">
    <location>
        <begin position="217"/>
        <end position="315"/>
    </location>
</feature>
<dbReference type="AlphaFoldDB" id="A0AAT9FK03"/>
<evidence type="ECO:0000313" key="5">
    <source>
        <dbReference type="EMBL" id="BDS06282.1"/>
    </source>
</evidence>
<sequence>MYLTRTLNTPLQAVTNATHRDLSTPPHVRDGCRRIEAPGVSSYVECYHKVSDADFAMPVHSRHWLIVQESRGPSYFLTQAGNTEVNLSSTMHDDGLVYIPPFTKTHWQFSRMHESALHVLIPDSLIMEVLDHYDVGSVHCFLSELTPVLGDRTSSICRLARDFLRLMRERQNISRAASDTFILDLAELFVAYQVQHVMDARKRGLGKVVALNSNTCARIHEYIEDNLESDISVDELAGLANMSNFHFSRCYKAATGLSPYRYLSRVRVAKARALLCRKHANLSEIAVTCGFSDQPHLTRVFKKICGLTPGAFRQGMMN</sequence>
<proteinExistence type="predicted"/>
<dbReference type="InterPro" id="IPR018060">
    <property type="entry name" value="HTH_AraC"/>
</dbReference>
<dbReference type="Gene3D" id="1.10.10.60">
    <property type="entry name" value="Homeodomain-like"/>
    <property type="match status" value="2"/>
</dbReference>
<evidence type="ECO:0000256" key="1">
    <source>
        <dbReference type="ARBA" id="ARBA00023015"/>
    </source>
</evidence>